<dbReference type="RefSeq" id="WP_079604043.1">
    <property type="nucleotide sequence ID" value="NZ_LT670817.1"/>
</dbReference>
<protein>
    <submittedName>
        <fullName evidence="1">Uncharacterized protein</fullName>
    </submittedName>
</protein>
<evidence type="ECO:0000313" key="2">
    <source>
        <dbReference type="Proteomes" id="UP000189796"/>
    </source>
</evidence>
<organism evidence="1 2">
    <name type="scientific">Bradyrhizobium erythrophlei</name>
    <dbReference type="NCBI Taxonomy" id="1437360"/>
    <lineage>
        <taxon>Bacteria</taxon>
        <taxon>Pseudomonadati</taxon>
        <taxon>Pseudomonadota</taxon>
        <taxon>Alphaproteobacteria</taxon>
        <taxon>Hyphomicrobiales</taxon>
        <taxon>Nitrobacteraceae</taxon>
        <taxon>Bradyrhizobium</taxon>
    </lineage>
</organism>
<gene>
    <name evidence="1" type="ORF">SAMN05443248_5422</name>
</gene>
<dbReference type="AlphaFoldDB" id="A0A1M5UFT0"/>
<accession>A0A1M5UFT0</accession>
<name>A0A1M5UFT0_9BRAD</name>
<sequence>MQATETLWNNFCRLRLQSRAYRAVDDPIVAQAHADWLASYLAESEAPQASNVLPFRKPRGRA</sequence>
<dbReference type="EMBL" id="LT670817">
    <property type="protein sequence ID" value="SHH61807.1"/>
    <property type="molecule type" value="Genomic_DNA"/>
</dbReference>
<dbReference type="Proteomes" id="UP000189796">
    <property type="component" value="Chromosome I"/>
</dbReference>
<reference evidence="1 2" key="1">
    <citation type="submission" date="2016-11" db="EMBL/GenBank/DDBJ databases">
        <authorList>
            <person name="Jaros S."/>
            <person name="Januszkiewicz K."/>
            <person name="Wedrychowicz H."/>
        </authorList>
    </citation>
    <scope>NUCLEOTIDE SEQUENCE [LARGE SCALE GENOMIC DNA]</scope>
    <source>
        <strain evidence="1 2">GAS138</strain>
    </source>
</reference>
<proteinExistence type="predicted"/>
<evidence type="ECO:0000313" key="1">
    <source>
        <dbReference type="EMBL" id="SHH61807.1"/>
    </source>
</evidence>